<feature type="compositionally biased region" description="Basic and acidic residues" evidence="4">
    <location>
        <begin position="165"/>
        <end position="192"/>
    </location>
</feature>
<feature type="compositionally biased region" description="Low complexity" evidence="4">
    <location>
        <begin position="428"/>
        <end position="438"/>
    </location>
</feature>
<dbReference type="eggNOG" id="KOG2885">
    <property type="taxonomic scope" value="Eukaryota"/>
</dbReference>
<feature type="compositionally biased region" description="Basic and acidic residues" evidence="4">
    <location>
        <begin position="59"/>
        <end position="73"/>
    </location>
</feature>
<feature type="compositionally biased region" description="Basic and acidic residues" evidence="4">
    <location>
        <begin position="364"/>
        <end position="375"/>
    </location>
</feature>
<dbReference type="InterPro" id="IPR007019">
    <property type="entry name" value="SURF6"/>
</dbReference>
<feature type="compositionally biased region" description="Low complexity" evidence="4">
    <location>
        <begin position="268"/>
        <end position="281"/>
    </location>
</feature>
<feature type="compositionally biased region" description="Basic residues" evidence="4">
    <location>
        <begin position="376"/>
        <end position="386"/>
    </location>
</feature>
<dbReference type="Pfam" id="PF15459">
    <property type="entry name" value="RRP14"/>
    <property type="match status" value="1"/>
</dbReference>
<dbReference type="EMBL" id="GL883110">
    <property type="protein sequence ID" value="EGG06108.1"/>
    <property type="molecule type" value="Genomic_DNA"/>
</dbReference>
<feature type="region of interest" description="Disordered" evidence="4">
    <location>
        <begin position="339"/>
        <end position="447"/>
    </location>
</feature>
<dbReference type="InterPro" id="IPR029190">
    <property type="entry name" value="Rrp14/SURF6_C"/>
</dbReference>
<dbReference type="AlphaFoldDB" id="F4RNF0"/>
<sequence length="447" mass="49791">MDEDNQIKSIKDSLLGHDREFQRLLCMIPSKFHVLPPDQSLLDEGFSKKSKKHKNQKITPEEKRLQKRARFDPDASLTMPQFQGLAESSSAEDDDSKSPPIKKTPAAPQLSRAELQDKLQRRIAELQNSASAIATTSKADTVSASGSSGGHSPPAPTKDALLELGRQKRGEMRDRRRRERKEGRRREKELKAEQTLLAKKRKGLLPKKENKSNGSGNLQKGIDSNRDATQADESAQDGRTKSGATPKKLKTTVPVNNAAPQEEPTQKSTSTAQQETTSASAEVKDASGAPDLTFSALQFGSEANSNGRKGPRNPSWTSKKPMEAKLALDRRQAYLDKLTPEARERAEESKKWEKAGLQASGTKVMDDPKKLDKALKRQTKEKRKKREAWNERTKAVEKLQEQKQKKRRDNIEKRKEQIRDKKKGGIKAKGNSKSSSAGKAKKSVKGF</sequence>
<dbReference type="InParanoid" id="F4RNF0"/>
<comment type="similarity">
    <text evidence="2">Belongs to the SURF6 family.</text>
</comment>
<comment type="subcellular location">
    <subcellularLocation>
        <location evidence="1">Nucleus</location>
    </subcellularLocation>
</comment>
<dbReference type="GO" id="GO:0003677">
    <property type="term" value="F:DNA binding"/>
    <property type="evidence" value="ECO:0007669"/>
    <property type="project" value="TreeGrafter"/>
</dbReference>
<dbReference type="GO" id="GO:0003723">
    <property type="term" value="F:RNA binding"/>
    <property type="evidence" value="ECO:0007669"/>
    <property type="project" value="TreeGrafter"/>
</dbReference>
<evidence type="ECO:0000313" key="8">
    <source>
        <dbReference type="Proteomes" id="UP000001072"/>
    </source>
</evidence>
<evidence type="ECO:0000256" key="3">
    <source>
        <dbReference type="ARBA" id="ARBA00023242"/>
    </source>
</evidence>
<feature type="domain" description="Ribosomal RNA-processing protein 14 N-terminal" evidence="6">
    <location>
        <begin position="13"/>
        <end position="74"/>
    </location>
</feature>
<reference evidence="8" key="1">
    <citation type="journal article" date="2011" name="Proc. Natl. Acad. Sci. U.S.A.">
        <title>Obligate biotrophy features unraveled by the genomic analysis of rust fungi.</title>
        <authorList>
            <person name="Duplessis S."/>
            <person name="Cuomo C.A."/>
            <person name="Lin Y.-C."/>
            <person name="Aerts A."/>
            <person name="Tisserant E."/>
            <person name="Veneault-Fourrey C."/>
            <person name="Joly D.L."/>
            <person name="Hacquard S."/>
            <person name="Amselem J."/>
            <person name="Cantarel B.L."/>
            <person name="Chiu R."/>
            <person name="Coutinho P.M."/>
            <person name="Feau N."/>
            <person name="Field M."/>
            <person name="Frey P."/>
            <person name="Gelhaye E."/>
            <person name="Goldberg J."/>
            <person name="Grabherr M.G."/>
            <person name="Kodira C.D."/>
            <person name="Kohler A."/>
            <person name="Kuees U."/>
            <person name="Lindquist E.A."/>
            <person name="Lucas S.M."/>
            <person name="Mago R."/>
            <person name="Mauceli E."/>
            <person name="Morin E."/>
            <person name="Murat C."/>
            <person name="Pangilinan J.L."/>
            <person name="Park R."/>
            <person name="Pearson M."/>
            <person name="Quesneville H."/>
            <person name="Rouhier N."/>
            <person name="Sakthikumar S."/>
            <person name="Salamov A.A."/>
            <person name="Schmutz J."/>
            <person name="Selles B."/>
            <person name="Shapiro H."/>
            <person name="Tanguay P."/>
            <person name="Tuskan G.A."/>
            <person name="Henrissat B."/>
            <person name="Van de Peer Y."/>
            <person name="Rouze P."/>
            <person name="Ellis J.G."/>
            <person name="Dodds P.N."/>
            <person name="Schein J.E."/>
            <person name="Zhong S."/>
            <person name="Hamelin R.C."/>
            <person name="Grigoriev I.V."/>
            <person name="Szabo L.J."/>
            <person name="Martin F."/>
        </authorList>
    </citation>
    <scope>NUCLEOTIDE SEQUENCE [LARGE SCALE GENOMIC DNA]</scope>
    <source>
        <strain evidence="8">98AG31 / pathotype 3-4-7</strain>
    </source>
</reference>
<dbReference type="GO" id="GO:0005730">
    <property type="term" value="C:nucleolus"/>
    <property type="evidence" value="ECO:0007669"/>
    <property type="project" value="TreeGrafter"/>
</dbReference>
<name>F4RNF0_MELLP</name>
<dbReference type="KEGG" id="mlr:MELLADRAFT_87471"/>
<evidence type="ECO:0000256" key="2">
    <source>
        <dbReference type="ARBA" id="ARBA00005904"/>
    </source>
</evidence>
<dbReference type="GO" id="GO:0042274">
    <property type="term" value="P:ribosomal small subunit biogenesis"/>
    <property type="evidence" value="ECO:0007669"/>
    <property type="project" value="TreeGrafter"/>
</dbReference>
<proteinExistence type="inferred from homology"/>
<dbReference type="GO" id="GO:0042273">
    <property type="term" value="P:ribosomal large subunit biogenesis"/>
    <property type="evidence" value="ECO:0007669"/>
    <property type="project" value="TreeGrafter"/>
</dbReference>
<feature type="compositionally biased region" description="Basic and acidic residues" evidence="4">
    <location>
        <begin position="339"/>
        <end position="354"/>
    </location>
</feature>
<feature type="compositionally biased region" description="Low complexity" evidence="4">
    <location>
        <begin position="143"/>
        <end position="152"/>
    </location>
</feature>
<dbReference type="InterPro" id="IPR029188">
    <property type="entry name" value="Rrp14_N"/>
</dbReference>
<gene>
    <name evidence="7" type="ORF">MELLADRAFT_87471</name>
</gene>
<feature type="region of interest" description="Disordered" evidence="4">
    <location>
        <begin position="42"/>
        <end position="321"/>
    </location>
</feature>
<dbReference type="Pfam" id="PF04935">
    <property type="entry name" value="SURF6"/>
    <property type="match status" value="1"/>
</dbReference>
<feature type="compositionally biased region" description="Polar residues" evidence="4">
    <location>
        <begin position="295"/>
        <end position="307"/>
    </location>
</feature>
<evidence type="ECO:0000259" key="6">
    <source>
        <dbReference type="Pfam" id="PF15459"/>
    </source>
</evidence>
<protein>
    <recommendedName>
        <fullName evidence="9">Ribosomal RNA-processing protein 14/surfeit locus protein 6 C-terminal domain-containing protein</fullName>
    </recommendedName>
</protein>
<dbReference type="PANTHER" id="PTHR14369:SF0">
    <property type="entry name" value="SURFEIT LOCUS PROTEIN 6"/>
    <property type="match status" value="1"/>
</dbReference>
<accession>F4RNF0</accession>
<dbReference type="RefSeq" id="XP_007410759.1">
    <property type="nucleotide sequence ID" value="XM_007410697.1"/>
</dbReference>
<dbReference type="Proteomes" id="UP000001072">
    <property type="component" value="Unassembled WGS sequence"/>
</dbReference>
<keyword evidence="3" id="KW-0539">Nucleus</keyword>
<dbReference type="VEuPathDB" id="FungiDB:MELLADRAFT_87471"/>
<evidence type="ECO:0008006" key="9">
    <source>
        <dbReference type="Google" id="ProtNLM"/>
    </source>
</evidence>
<keyword evidence="8" id="KW-1185">Reference proteome</keyword>
<evidence type="ECO:0000256" key="1">
    <source>
        <dbReference type="ARBA" id="ARBA00004123"/>
    </source>
</evidence>
<evidence type="ECO:0000313" key="7">
    <source>
        <dbReference type="EMBL" id="EGG06108.1"/>
    </source>
</evidence>
<evidence type="ECO:0000256" key="4">
    <source>
        <dbReference type="SAM" id="MobiDB-lite"/>
    </source>
</evidence>
<feature type="domain" description="Ribosomal RNA-processing protein 14/surfeit locus protein 6 C-terminal" evidence="5">
    <location>
        <begin position="170"/>
        <end position="424"/>
    </location>
</feature>
<dbReference type="OrthoDB" id="444809at2759"/>
<dbReference type="GeneID" id="18934530"/>
<feature type="compositionally biased region" description="Basic and acidic residues" evidence="4">
    <location>
        <begin position="114"/>
        <end position="124"/>
    </location>
</feature>
<evidence type="ECO:0000259" key="5">
    <source>
        <dbReference type="Pfam" id="PF04935"/>
    </source>
</evidence>
<feature type="compositionally biased region" description="Basic and acidic residues" evidence="4">
    <location>
        <begin position="387"/>
        <end position="419"/>
    </location>
</feature>
<dbReference type="HOGENOM" id="CLU_573744_0_0_1"/>
<organism evidence="8">
    <name type="scientific">Melampsora larici-populina (strain 98AG31 / pathotype 3-4-7)</name>
    <name type="common">Poplar leaf rust fungus</name>
    <dbReference type="NCBI Taxonomy" id="747676"/>
    <lineage>
        <taxon>Eukaryota</taxon>
        <taxon>Fungi</taxon>
        <taxon>Dikarya</taxon>
        <taxon>Basidiomycota</taxon>
        <taxon>Pucciniomycotina</taxon>
        <taxon>Pucciniomycetes</taxon>
        <taxon>Pucciniales</taxon>
        <taxon>Melampsoraceae</taxon>
        <taxon>Melampsora</taxon>
    </lineage>
</organism>
<dbReference type="STRING" id="747676.F4RNF0"/>
<dbReference type="PANTHER" id="PTHR14369">
    <property type="entry name" value="SURFEIT LOCUS PROTEIN 6"/>
    <property type="match status" value="1"/>
</dbReference>
<feature type="compositionally biased region" description="Polar residues" evidence="4">
    <location>
        <begin position="126"/>
        <end position="142"/>
    </location>
</feature>